<evidence type="ECO:0000256" key="1">
    <source>
        <dbReference type="ARBA" id="ARBA00007594"/>
    </source>
</evidence>
<reference evidence="7 8" key="1">
    <citation type="submission" date="2016-10" db="EMBL/GenBank/DDBJ databases">
        <authorList>
            <person name="de Groot N.N."/>
        </authorList>
    </citation>
    <scope>NUCLEOTIDE SEQUENCE [LARGE SCALE GENOMIC DNA]</scope>
    <source>
        <strain evidence="7 8">DSM 20678</strain>
    </source>
</reference>
<dbReference type="GO" id="GO:0022625">
    <property type="term" value="C:cytosolic large ribosomal subunit"/>
    <property type="evidence" value="ECO:0007669"/>
    <property type="project" value="TreeGrafter"/>
</dbReference>
<proteinExistence type="inferred from homology"/>
<evidence type="ECO:0000313" key="8">
    <source>
        <dbReference type="Proteomes" id="UP000198577"/>
    </source>
</evidence>
<name>A0A1I5TXW3_9FIRM</name>
<evidence type="ECO:0000313" key="7">
    <source>
        <dbReference type="EMBL" id="SFP87874.1"/>
    </source>
</evidence>
<dbReference type="PIRSF" id="PIRSF002211">
    <property type="entry name" value="Ribosomal_L30_bac-type"/>
    <property type="match status" value="1"/>
</dbReference>
<dbReference type="Gene3D" id="3.30.1390.20">
    <property type="entry name" value="Ribosomal protein L30, ferredoxin-like fold domain"/>
    <property type="match status" value="1"/>
</dbReference>
<dbReference type="HAMAP" id="MF_01371_B">
    <property type="entry name" value="Ribosomal_uL30_B"/>
    <property type="match status" value="1"/>
</dbReference>
<dbReference type="Pfam" id="PF00327">
    <property type="entry name" value="Ribosomal_L30"/>
    <property type="match status" value="1"/>
</dbReference>
<sequence length="61" mass="6996">MGKLRVTQVRSTIGCTQDQIATLRALGLRKIRSQKIHEDNPTIRGMIQKVKHLVEVEEIEE</sequence>
<dbReference type="RefSeq" id="WP_025748437.1">
    <property type="nucleotide sequence ID" value="NZ_FOXR01000005.1"/>
</dbReference>
<protein>
    <recommendedName>
        <fullName evidence="5">Large ribosomal subunit protein uL30</fullName>
    </recommendedName>
</protein>
<accession>A0A1I5TXW3</accession>
<dbReference type="GO" id="GO:0006412">
    <property type="term" value="P:translation"/>
    <property type="evidence" value="ECO:0007669"/>
    <property type="project" value="UniProtKB-UniRule"/>
</dbReference>
<dbReference type="InterPro" id="IPR016082">
    <property type="entry name" value="Ribosomal_uL30_ferredoxin-like"/>
</dbReference>
<feature type="domain" description="Large ribosomal subunit protein uL30-like ferredoxin-like fold" evidence="6">
    <location>
        <begin position="4"/>
        <end position="54"/>
    </location>
</feature>
<dbReference type="NCBIfam" id="TIGR01308">
    <property type="entry name" value="rpmD_bact"/>
    <property type="match status" value="1"/>
</dbReference>
<dbReference type="OrthoDB" id="9812790at2"/>
<comment type="subunit">
    <text evidence="2 5">Part of the 50S ribosomal subunit.</text>
</comment>
<dbReference type="GO" id="GO:0003735">
    <property type="term" value="F:structural constituent of ribosome"/>
    <property type="evidence" value="ECO:0007669"/>
    <property type="project" value="InterPro"/>
</dbReference>
<gene>
    <name evidence="5" type="primary">rpmD</name>
    <name evidence="7" type="ORF">SAMN05444406_105109</name>
</gene>
<comment type="similarity">
    <text evidence="1 5">Belongs to the universal ribosomal protein uL30 family.</text>
</comment>
<dbReference type="AlphaFoldDB" id="A0A1I5TXW3"/>
<dbReference type="Proteomes" id="UP000198577">
    <property type="component" value="Unassembled WGS sequence"/>
</dbReference>
<dbReference type="PANTHER" id="PTHR15892:SF2">
    <property type="entry name" value="LARGE RIBOSOMAL SUBUNIT PROTEIN UL30M"/>
    <property type="match status" value="1"/>
</dbReference>
<dbReference type="InterPro" id="IPR036919">
    <property type="entry name" value="Ribo_uL30_ferredoxin-like_sf"/>
</dbReference>
<dbReference type="SUPFAM" id="SSF55129">
    <property type="entry name" value="Ribosomal protein L30p/L7e"/>
    <property type="match status" value="1"/>
</dbReference>
<keyword evidence="3 5" id="KW-0689">Ribosomal protein</keyword>
<dbReference type="FunFam" id="3.30.1390.20:FF:000001">
    <property type="entry name" value="50S ribosomal protein L30"/>
    <property type="match status" value="1"/>
</dbReference>
<evidence type="ECO:0000256" key="3">
    <source>
        <dbReference type="ARBA" id="ARBA00022980"/>
    </source>
</evidence>
<dbReference type="InterPro" id="IPR005996">
    <property type="entry name" value="Ribosomal_uL30_bac-type"/>
</dbReference>
<keyword evidence="8" id="KW-1185">Reference proteome</keyword>
<evidence type="ECO:0000256" key="2">
    <source>
        <dbReference type="ARBA" id="ARBA00011838"/>
    </source>
</evidence>
<evidence type="ECO:0000259" key="6">
    <source>
        <dbReference type="Pfam" id="PF00327"/>
    </source>
</evidence>
<keyword evidence="4 5" id="KW-0687">Ribonucleoprotein</keyword>
<organism evidence="7 8">
    <name type="scientific">Caldicoprobacter faecalis</name>
    <dbReference type="NCBI Taxonomy" id="937334"/>
    <lineage>
        <taxon>Bacteria</taxon>
        <taxon>Bacillati</taxon>
        <taxon>Bacillota</taxon>
        <taxon>Clostridia</taxon>
        <taxon>Caldicoprobacterales</taxon>
        <taxon>Caldicoprobacteraceae</taxon>
        <taxon>Caldicoprobacter</taxon>
    </lineage>
</organism>
<evidence type="ECO:0000256" key="4">
    <source>
        <dbReference type="ARBA" id="ARBA00023274"/>
    </source>
</evidence>
<dbReference type="STRING" id="937334.SAMN05444406_105109"/>
<evidence type="ECO:0000256" key="5">
    <source>
        <dbReference type="HAMAP-Rule" id="MF_01371"/>
    </source>
</evidence>
<dbReference type="PANTHER" id="PTHR15892">
    <property type="entry name" value="MITOCHONDRIAL RIBOSOMAL PROTEIN L30"/>
    <property type="match status" value="1"/>
</dbReference>
<dbReference type="CDD" id="cd01658">
    <property type="entry name" value="Ribosomal_L30"/>
    <property type="match status" value="1"/>
</dbReference>
<dbReference type="EMBL" id="FOXR01000005">
    <property type="protein sequence ID" value="SFP87874.1"/>
    <property type="molecule type" value="Genomic_DNA"/>
</dbReference>